<dbReference type="EMBL" id="CP030073">
    <property type="protein sequence ID" value="AWW35987.1"/>
    <property type="molecule type" value="Genomic_DNA"/>
</dbReference>
<feature type="domain" description="ATP-grasp" evidence="3">
    <location>
        <begin position="156"/>
        <end position="353"/>
    </location>
</feature>
<dbReference type="GO" id="GO:0005524">
    <property type="term" value="F:ATP binding"/>
    <property type="evidence" value="ECO:0007669"/>
    <property type="project" value="UniProtKB-UniRule"/>
</dbReference>
<proteinExistence type="predicted"/>
<dbReference type="GO" id="GO:0046872">
    <property type="term" value="F:metal ion binding"/>
    <property type="evidence" value="ECO:0007669"/>
    <property type="project" value="InterPro"/>
</dbReference>
<dbReference type="InterPro" id="IPR005479">
    <property type="entry name" value="CPAse_ATP-bd"/>
</dbReference>
<gene>
    <name evidence="4" type="ORF">DN051_04430</name>
</gene>
<evidence type="ECO:0000259" key="3">
    <source>
        <dbReference type="PROSITE" id="PS50975"/>
    </source>
</evidence>
<keyword evidence="5" id="KW-1185">Reference proteome</keyword>
<dbReference type="InterPro" id="IPR011761">
    <property type="entry name" value="ATP-grasp"/>
</dbReference>
<dbReference type="Gene3D" id="3.30.1490.20">
    <property type="entry name" value="ATP-grasp fold, A domain"/>
    <property type="match status" value="1"/>
</dbReference>
<keyword evidence="1" id="KW-0547">Nucleotide-binding</keyword>
<evidence type="ECO:0000256" key="2">
    <source>
        <dbReference type="SAM" id="MobiDB-lite"/>
    </source>
</evidence>
<dbReference type="Proteomes" id="UP000249616">
    <property type="component" value="Chromosome"/>
</dbReference>
<feature type="region of interest" description="Disordered" evidence="2">
    <location>
        <begin position="367"/>
        <end position="391"/>
    </location>
</feature>
<dbReference type="InterPro" id="IPR013815">
    <property type="entry name" value="ATP_grasp_subdomain_1"/>
</dbReference>
<name>A0A2Z4ITA6_9ACTN</name>
<dbReference type="PROSITE" id="PS50975">
    <property type="entry name" value="ATP_GRASP"/>
    <property type="match status" value="1"/>
</dbReference>
<dbReference type="KEGG" id="scad:DN051_04430"/>
<accession>A0A2Z4ITA6</accession>
<dbReference type="Pfam" id="PF02786">
    <property type="entry name" value="CPSase_L_D2"/>
    <property type="match status" value="1"/>
</dbReference>
<dbReference type="SUPFAM" id="SSF56059">
    <property type="entry name" value="Glutathione synthetase ATP-binding domain-like"/>
    <property type="match status" value="1"/>
</dbReference>
<evidence type="ECO:0000313" key="4">
    <source>
        <dbReference type="EMBL" id="AWW35987.1"/>
    </source>
</evidence>
<evidence type="ECO:0000256" key="1">
    <source>
        <dbReference type="PROSITE-ProRule" id="PRU00409"/>
    </source>
</evidence>
<protein>
    <recommendedName>
        <fullName evidence="3">ATP-grasp domain-containing protein</fullName>
    </recommendedName>
</protein>
<evidence type="ECO:0000313" key="5">
    <source>
        <dbReference type="Proteomes" id="UP000249616"/>
    </source>
</evidence>
<sequence length="391" mass="40910">MSRGLVSRHAVALEGTGDSGVPARRACLLRTGALPRAAGTTVTAPRTVVLTSAAGGVGTAVQQAAEVSAHAYTVIGLSSEPAHLLSGAPALACPPTRDRVRFSERVLALVERAGPCLVVPGRDEDAVVLCERAAELAPLGASLTSGPGPAVRQAYDKALTPALLAGSALSMARTAATLPDALAVAEQVGYPLLIKPRRGNASRGVRLAHGSGELRRLFVPMQDVAQELLPLVADDRRPWDHHGDERAQVGEYSLQFLIGPAGDDLGCFASRNNLSGGTPRLVEVVDARTLGIGTRAHEALTRSGAWGAWNLQGRLAPCGTLRFFEINARPTGLTGLRARLGFNELDRLYEACVLRRLPPPARPPVPGQVIDVSGPQGDAGPVLRRRGEEAS</sequence>
<reference evidence="4 5" key="1">
    <citation type="journal article" date="2019" name="Int. J. Syst. Evol. Microbiol.">
        <title>Streptomyces cadmiisoli sp. nov., a novel actinomycete isolated from cadmium-contaminated soil.</title>
        <authorList>
            <person name="Li K."/>
            <person name="Tang X."/>
            <person name="Zhao J."/>
            <person name="Guo Y."/>
            <person name="Tang Y."/>
            <person name="Gao J."/>
        </authorList>
    </citation>
    <scope>NUCLEOTIDE SEQUENCE [LARGE SCALE GENOMIC DNA]</scope>
    <source>
        <strain evidence="4 5">ZFG47</strain>
    </source>
</reference>
<organism evidence="4 5">
    <name type="scientific">Streptomyces cadmiisoli</name>
    <dbReference type="NCBI Taxonomy" id="2184053"/>
    <lineage>
        <taxon>Bacteria</taxon>
        <taxon>Bacillati</taxon>
        <taxon>Actinomycetota</taxon>
        <taxon>Actinomycetes</taxon>
        <taxon>Kitasatosporales</taxon>
        <taxon>Streptomycetaceae</taxon>
        <taxon>Streptomyces</taxon>
        <taxon>Streptomyces aurantiacus group</taxon>
    </lineage>
</organism>
<keyword evidence="1" id="KW-0067">ATP-binding</keyword>
<dbReference type="Gene3D" id="3.30.470.20">
    <property type="entry name" value="ATP-grasp fold, B domain"/>
    <property type="match status" value="1"/>
</dbReference>
<dbReference type="AlphaFoldDB" id="A0A2Z4ITA6"/>